<keyword evidence="3" id="KW-0032">Aminotransferase</keyword>
<keyword evidence="9" id="KW-1185">Reference proteome</keyword>
<keyword evidence="5" id="KW-0663">Pyridoxal phosphate</keyword>
<evidence type="ECO:0000256" key="5">
    <source>
        <dbReference type="ARBA" id="ARBA00022898"/>
    </source>
</evidence>
<evidence type="ECO:0000259" key="7">
    <source>
        <dbReference type="Pfam" id="PF00155"/>
    </source>
</evidence>
<sequence length="410" mass="45733">MNVASLIEYPELLNSYDGFPKDVVQRAKELLAEIGSIGAYTHSQGIPIVRKRIAQFINGRDGFPADPDSIFCTAGASEGVKRVLDLLISKESDGIMIPIPQYPLYTASITLCGGRAVPYYLDESSNWDLTERELEKSLKNALEQNTDVKALCIINPGNPTGQCLSESTMKSIVKFCRDNKLVLLADEVYQANIYRPSEYPFHSFKKILKSMGAAYESVQLISFHSISKGLIGECGRRGGYFECANVNQDVKDLLYKMASVSLCPPAQGQVALELMVNPPKPGDASFELFQKEQSDIYESLKRRSQKLQGAFNEMEGVCCNPAFGAMYLFPKITLPETAIQKAKELNYPPDEFYCLELLENTGVSFVPGSGFGQQPGTFHFRSTFLPPEETMDTFIKNIKEFHVEFMAKYK</sequence>
<proteinExistence type="inferred from homology"/>
<comment type="caution">
    <text evidence="8">The sequence shown here is derived from an EMBL/GenBank/DDBJ whole genome shotgun (WGS) entry which is preliminary data.</text>
</comment>
<dbReference type="Proteomes" id="UP001210925">
    <property type="component" value="Unassembled WGS sequence"/>
</dbReference>
<name>A0AAD5YAV8_9FUNG</name>
<dbReference type="FunFam" id="3.90.1150.10:FF:000010">
    <property type="entry name" value="Alanine aminotransferase 2"/>
    <property type="match status" value="1"/>
</dbReference>
<dbReference type="Gene3D" id="3.90.1150.10">
    <property type="entry name" value="Aspartate Aminotransferase, domain 1"/>
    <property type="match status" value="1"/>
</dbReference>
<gene>
    <name evidence="8" type="ORF">HK103_005431</name>
</gene>
<dbReference type="AlphaFoldDB" id="A0AAD5YAV8"/>
<evidence type="ECO:0000313" key="9">
    <source>
        <dbReference type="Proteomes" id="UP001210925"/>
    </source>
</evidence>
<dbReference type="GO" id="GO:0008483">
    <property type="term" value="F:transaminase activity"/>
    <property type="evidence" value="ECO:0007669"/>
    <property type="project" value="UniProtKB-KW"/>
</dbReference>
<dbReference type="InterPro" id="IPR045088">
    <property type="entry name" value="ALAT1/2-like"/>
</dbReference>
<reference evidence="8" key="1">
    <citation type="submission" date="2020-05" db="EMBL/GenBank/DDBJ databases">
        <title>Phylogenomic resolution of chytrid fungi.</title>
        <authorList>
            <person name="Stajich J.E."/>
            <person name="Amses K."/>
            <person name="Simmons R."/>
            <person name="Seto K."/>
            <person name="Myers J."/>
            <person name="Bonds A."/>
            <person name="Quandt C.A."/>
            <person name="Barry K."/>
            <person name="Liu P."/>
            <person name="Grigoriev I."/>
            <person name="Longcore J.E."/>
            <person name="James T.Y."/>
        </authorList>
    </citation>
    <scope>NUCLEOTIDE SEQUENCE</scope>
    <source>
        <strain evidence="8">PLAUS21</strain>
    </source>
</reference>
<dbReference type="CDD" id="cd00609">
    <property type="entry name" value="AAT_like"/>
    <property type="match status" value="1"/>
</dbReference>
<dbReference type="FunFam" id="3.40.640.10:FF:000012">
    <property type="entry name" value="alanine aminotransferase 2"/>
    <property type="match status" value="1"/>
</dbReference>
<keyword evidence="4" id="KW-0808">Transferase</keyword>
<dbReference type="Gene3D" id="3.40.640.10">
    <property type="entry name" value="Type I PLP-dependent aspartate aminotransferase-like (Major domain)"/>
    <property type="match status" value="1"/>
</dbReference>
<evidence type="ECO:0000256" key="6">
    <source>
        <dbReference type="ARBA" id="ARBA00025785"/>
    </source>
</evidence>
<evidence type="ECO:0000256" key="3">
    <source>
        <dbReference type="ARBA" id="ARBA00022576"/>
    </source>
</evidence>
<evidence type="ECO:0000256" key="2">
    <source>
        <dbReference type="ARBA" id="ARBA00011738"/>
    </source>
</evidence>
<comment type="similarity">
    <text evidence="6">Belongs to the class-I pyridoxal-phosphate-dependent aminotransferase family. Alanine aminotransferase subfamily.</text>
</comment>
<dbReference type="Gene3D" id="1.10.287.1970">
    <property type="match status" value="1"/>
</dbReference>
<dbReference type="EMBL" id="JADGKB010000005">
    <property type="protein sequence ID" value="KAJ3261593.1"/>
    <property type="molecule type" value="Genomic_DNA"/>
</dbReference>
<dbReference type="SUPFAM" id="SSF53383">
    <property type="entry name" value="PLP-dependent transferases"/>
    <property type="match status" value="1"/>
</dbReference>
<dbReference type="InterPro" id="IPR015422">
    <property type="entry name" value="PyrdxlP-dep_Trfase_small"/>
</dbReference>
<evidence type="ECO:0000313" key="8">
    <source>
        <dbReference type="EMBL" id="KAJ3261593.1"/>
    </source>
</evidence>
<dbReference type="InterPro" id="IPR015424">
    <property type="entry name" value="PyrdxlP-dep_Trfase"/>
</dbReference>
<dbReference type="Pfam" id="PF00155">
    <property type="entry name" value="Aminotran_1_2"/>
    <property type="match status" value="1"/>
</dbReference>
<evidence type="ECO:0000256" key="1">
    <source>
        <dbReference type="ARBA" id="ARBA00001933"/>
    </source>
</evidence>
<accession>A0AAD5YAV8</accession>
<dbReference type="PANTHER" id="PTHR11751">
    <property type="entry name" value="ALANINE AMINOTRANSFERASE"/>
    <property type="match status" value="1"/>
</dbReference>
<dbReference type="InterPro" id="IPR004839">
    <property type="entry name" value="Aminotransferase_I/II_large"/>
</dbReference>
<comment type="cofactor">
    <cofactor evidence="1">
        <name>pyridoxal 5'-phosphate</name>
        <dbReference type="ChEBI" id="CHEBI:597326"/>
    </cofactor>
</comment>
<dbReference type="GO" id="GO:0030170">
    <property type="term" value="F:pyridoxal phosphate binding"/>
    <property type="evidence" value="ECO:0007669"/>
    <property type="project" value="InterPro"/>
</dbReference>
<organism evidence="8 9">
    <name type="scientific">Boothiomyces macroporosus</name>
    <dbReference type="NCBI Taxonomy" id="261099"/>
    <lineage>
        <taxon>Eukaryota</taxon>
        <taxon>Fungi</taxon>
        <taxon>Fungi incertae sedis</taxon>
        <taxon>Chytridiomycota</taxon>
        <taxon>Chytridiomycota incertae sedis</taxon>
        <taxon>Chytridiomycetes</taxon>
        <taxon>Rhizophydiales</taxon>
        <taxon>Terramycetaceae</taxon>
        <taxon>Boothiomyces</taxon>
    </lineage>
</organism>
<feature type="domain" description="Aminotransferase class I/classII large" evidence="7">
    <location>
        <begin position="14"/>
        <end position="398"/>
    </location>
</feature>
<dbReference type="PANTHER" id="PTHR11751:SF29">
    <property type="entry name" value="ALANINE TRANSAMINASE"/>
    <property type="match status" value="1"/>
</dbReference>
<evidence type="ECO:0000256" key="4">
    <source>
        <dbReference type="ARBA" id="ARBA00022679"/>
    </source>
</evidence>
<protein>
    <recommendedName>
        <fullName evidence="7">Aminotransferase class I/classII large domain-containing protein</fullName>
    </recommendedName>
</protein>
<comment type="subunit">
    <text evidence="2">Homodimer.</text>
</comment>
<dbReference type="InterPro" id="IPR015421">
    <property type="entry name" value="PyrdxlP-dep_Trfase_major"/>
</dbReference>